<dbReference type="GO" id="GO:0005886">
    <property type="term" value="C:plasma membrane"/>
    <property type="evidence" value="ECO:0007669"/>
    <property type="project" value="TreeGrafter"/>
</dbReference>
<evidence type="ECO:0000259" key="6">
    <source>
        <dbReference type="PROSITE" id="PS50075"/>
    </source>
</evidence>
<dbReference type="InterPro" id="IPR020807">
    <property type="entry name" value="PKS_DH"/>
</dbReference>
<dbReference type="InterPro" id="IPR020841">
    <property type="entry name" value="PKS_Beta-ketoAc_synthase_dom"/>
</dbReference>
<dbReference type="GO" id="GO:0071770">
    <property type="term" value="P:DIM/DIP cell wall layer assembly"/>
    <property type="evidence" value="ECO:0007669"/>
    <property type="project" value="TreeGrafter"/>
</dbReference>
<dbReference type="InterPro" id="IPR049552">
    <property type="entry name" value="PKS_DH_N"/>
</dbReference>
<keyword evidence="10" id="KW-1185">Reference proteome</keyword>
<dbReference type="SUPFAM" id="SSF47336">
    <property type="entry name" value="ACP-like"/>
    <property type="match status" value="1"/>
</dbReference>
<dbReference type="OrthoDB" id="7617297at2"/>
<dbReference type="PROSITE" id="PS50075">
    <property type="entry name" value="CARRIER"/>
    <property type="match status" value="1"/>
</dbReference>
<comment type="function">
    <text evidence="4">Involved in production of the polyketide antibiotic thailandamide.</text>
</comment>
<dbReference type="PANTHER" id="PTHR43775">
    <property type="entry name" value="FATTY ACID SYNTHASE"/>
    <property type="match status" value="1"/>
</dbReference>
<dbReference type="GO" id="GO:0004312">
    <property type="term" value="F:fatty acid synthase activity"/>
    <property type="evidence" value="ECO:0007669"/>
    <property type="project" value="TreeGrafter"/>
</dbReference>
<feature type="active site" description="Proton donor; for dehydratase activity" evidence="5">
    <location>
        <position position="1132"/>
    </location>
</feature>
<dbReference type="InterPro" id="IPR016039">
    <property type="entry name" value="Thiolase-like"/>
</dbReference>
<dbReference type="Gene3D" id="3.40.47.10">
    <property type="match status" value="1"/>
</dbReference>
<dbReference type="GO" id="GO:0006633">
    <property type="term" value="P:fatty acid biosynthetic process"/>
    <property type="evidence" value="ECO:0007669"/>
    <property type="project" value="TreeGrafter"/>
</dbReference>
<dbReference type="PROSITE" id="PS52004">
    <property type="entry name" value="KS3_2"/>
    <property type="match status" value="1"/>
</dbReference>
<dbReference type="GO" id="GO:0031177">
    <property type="term" value="F:phosphopantetheine binding"/>
    <property type="evidence" value="ECO:0007669"/>
    <property type="project" value="InterPro"/>
</dbReference>
<dbReference type="InterPro" id="IPR016036">
    <property type="entry name" value="Malonyl_transacylase_ACP-bd"/>
</dbReference>
<dbReference type="InterPro" id="IPR006162">
    <property type="entry name" value="Ppantetheine_attach_site"/>
</dbReference>
<dbReference type="GO" id="GO:0005737">
    <property type="term" value="C:cytoplasm"/>
    <property type="evidence" value="ECO:0007669"/>
    <property type="project" value="TreeGrafter"/>
</dbReference>
<evidence type="ECO:0000313" key="9">
    <source>
        <dbReference type="EMBL" id="TQF10038.1"/>
    </source>
</evidence>
<evidence type="ECO:0000256" key="2">
    <source>
        <dbReference type="ARBA" id="ARBA00022553"/>
    </source>
</evidence>
<evidence type="ECO:0000256" key="3">
    <source>
        <dbReference type="ARBA" id="ARBA00022679"/>
    </source>
</evidence>
<dbReference type="InterPro" id="IPR009081">
    <property type="entry name" value="PP-bd_ACP"/>
</dbReference>
<dbReference type="InterPro" id="IPR016035">
    <property type="entry name" value="Acyl_Trfase/lysoPLipase"/>
</dbReference>
<dbReference type="InterPro" id="IPR057326">
    <property type="entry name" value="KR_dom"/>
</dbReference>
<evidence type="ECO:0000256" key="1">
    <source>
        <dbReference type="ARBA" id="ARBA00022450"/>
    </source>
</evidence>
<dbReference type="CDD" id="cd00833">
    <property type="entry name" value="PKS"/>
    <property type="match status" value="1"/>
</dbReference>
<dbReference type="PROSITE" id="PS00012">
    <property type="entry name" value="PHOSPHOPANTETHEINE"/>
    <property type="match status" value="1"/>
</dbReference>
<feature type="region of interest" description="N-terminal hotdog fold" evidence="5">
    <location>
        <begin position="934"/>
        <end position="1058"/>
    </location>
</feature>
<gene>
    <name evidence="9" type="ORF">FJV41_41525</name>
</gene>
<dbReference type="SMART" id="SM01294">
    <property type="entry name" value="PKS_PP_betabranch"/>
    <property type="match status" value="1"/>
</dbReference>
<dbReference type="FunFam" id="3.40.366.10:FF:000002">
    <property type="entry name" value="Probable polyketide synthase 2"/>
    <property type="match status" value="1"/>
</dbReference>
<dbReference type="Proteomes" id="UP000315369">
    <property type="component" value="Unassembled WGS sequence"/>
</dbReference>
<dbReference type="InterPro" id="IPR042104">
    <property type="entry name" value="PKS_dehydratase_sf"/>
</dbReference>
<dbReference type="InterPro" id="IPR032821">
    <property type="entry name" value="PKS_assoc"/>
</dbReference>
<dbReference type="Gene3D" id="3.10.129.110">
    <property type="entry name" value="Polyketide synthase dehydratase"/>
    <property type="match status" value="1"/>
</dbReference>
<dbReference type="SMART" id="SM00826">
    <property type="entry name" value="PKS_DH"/>
    <property type="match status" value="1"/>
</dbReference>
<organism evidence="9 10">
    <name type="scientific">Myxococcus llanfairpwllgwyngyllgogerychwyrndrobwllllantysiliogogogochensis</name>
    <dbReference type="NCBI Taxonomy" id="2590453"/>
    <lineage>
        <taxon>Bacteria</taxon>
        <taxon>Pseudomonadati</taxon>
        <taxon>Myxococcota</taxon>
        <taxon>Myxococcia</taxon>
        <taxon>Myxococcales</taxon>
        <taxon>Cystobacterineae</taxon>
        <taxon>Myxococcaceae</taxon>
        <taxon>Myxococcus</taxon>
    </lineage>
</organism>
<dbReference type="InterPro" id="IPR014031">
    <property type="entry name" value="Ketoacyl_synth_C"/>
</dbReference>
<feature type="region of interest" description="C-terminal hotdog fold" evidence="5">
    <location>
        <begin position="1073"/>
        <end position="1217"/>
    </location>
</feature>
<sequence length="1855" mass="199697">MTVSSPPREVPTPLQQAAIALKEMRSRLDALQAVQEEPIAIVGMACRYPGGANDPASYWRLLQEGQCATRKVPLERWDADALYDPDPDRFWKMYTRYGCFVDQRIDLFDAPFFNMSPREAAMLDPQQRLLLETSWEALENAGIAPDRLGGSATGVYVGVITGDYGRVPFQRIDPPDLPYMGTGNDMSFAAGRLSYVLGLQGPSMVIATACSSTLATTHLACQALRARECDLALSGGVSLMVFPDTSIVLSKMRATAPDGRSKTFDASADGFGRGEGCGMLVLKRLSDAVRAGDPVLALVRGSAVNHDGQSGGITVPSGPAQEKLLRKALASGRLSPRDVDYLEAHGTGTPLGDPIEVRAIDAVFGPERAPGAPLLIGSVKTNIGHLEAAAGVAGIMKLVLSLQNEELPAHLHFRTPNPQVAWDPARIAVTTERTPWKRGTRPRIAGVSSFGLSGVNAHVLIEEAPLAVTQQRVPETPGPGPELLALSARSEEALQELTRRYLTWRQGPGKDVPLADVCFTAATGRASFPHRLTVLASSGAQLDERLQAFTSGQRPSGVSAGVVPTGRKPRVAFLFTGQGSQYVGMARELYAHEPRFREVMDRCDELLRSHLGVSLLSVLYPSAGEPGDSALHDTAYTQPALVALEVALAEQWKHWGVEPSVVMGHSVGEISAAHVAGVLSLEDALLLAATRGRLMQELPRVGGMLAVRAPEERVAALVAAHPRELSIAAVNGPSEVVIAGRSERLRVVGEVLQREGVEVKPLNVSHAFHSPLMEPMLDSFERMVAKLRLRPPELPLISNLTGALVRDEPTTPAYWRRHVREPVRFAAGLRALHAKGADLIVELGPTPVLLGMGRTCLPDERLVWLPSLRNGHSDVEQMRASLAELWVRGASSGLTGIATHGRRSRVPLPNQPFQRKRHWMKLKSARSEEEQARHPLLGRRLNSAARVIQFEGELSTESPAFLADHRVYDSVIVPGATYLEMGVAAGQEVFGQGALSLEDVRFHKPVRLEEGEPRTVQVLVTPDDGEGARKGTFEVHSLSDGAFTLHASGRLSSTEKPSASLHQDVTVLARRCAEEVSVADFYRRIGEHGIDYGPLCRAVTRFGRGGQEAFGQLTLPDALEASEHVLHPVLLDACFQVLGAVFPEGPPGSIYLPVGIGQLRVHDKLGREVFVHARLDGGPELGQRVHTAHFTLLAPDGRVLAELERLEFQQAPREALLGNSKRVPRGWMYEVAWRPLPLPPATGTPPRERWLIVGDTGGRATDIARRLRALGSDCIVALPGEATGPEDAGTRHVDLTLAASARRLLTEAGPFTGMLHLAALDVRTSRNGEPDTFARDYRSLLGSTLHLVRAAAETGVSPRLVLVTRGAQATQGNPLPTPVQACLSGLGKAIAQEHPELRCLRVDLDPAQGTDGVEALVAELQQRTPEDEVCLRGGQRLVSRLARSAEAAEGTTTLKLRGDATYLVTGGLGGLGLKLAGRLVERGARNLVLLGRRAPSAEARDSLRELEARGARIVTLQVDISVEAQVTELLARLANTMPPLRGIVHAAAVLDDGMLLQQDLERFERVLGPKALGAWHLHRHTLGQPLDFFVLFSSVASLLGQSGQASYVAANAFLDALAHHRHASGLPALSINWGPWSEVGVAATERVMERVRRMGVTPISPEQGLAAFEQLLGQRRPQVGVVAIGWQSMGRLAAAPYFSELAGVTPTGGATGADFLRRFESAPPGDKPRLLREHIASVATRVLGLDASRPLDPEQGLFEAGMDSLMATELRNALQRTLGRSLPVSLIFDHPSVQALSNHLARELVPAPEAQEVSAAPRDAELESFLMEVNQMSEADVTAALAAGRSNEAGPRGDR</sequence>
<dbReference type="Gene3D" id="3.40.366.10">
    <property type="entry name" value="Malonyl-Coenzyme A Acyl Carrier Protein, domain 2"/>
    <property type="match status" value="1"/>
</dbReference>
<dbReference type="InterPro" id="IPR013968">
    <property type="entry name" value="PKS_KR"/>
</dbReference>
<dbReference type="InterPro" id="IPR050091">
    <property type="entry name" value="PKS_NRPS_Biosynth_Enz"/>
</dbReference>
<dbReference type="InterPro" id="IPR036736">
    <property type="entry name" value="ACP-like_sf"/>
</dbReference>
<feature type="domain" description="Carrier" evidence="6">
    <location>
        <begin position="1729"/>
        <end position="1804"/>
    </location>
</feature>
<dbReference type="SMART" id="SM00825">
    <property type="entry name" value="PKS_KS"/>
    <property type="match status" value="1"/>
</dbReference>
<dbReference type="EMBL" id="VIFM01000287">
    <property type="protein sequence ID" value="TQF10038.1"/>
    <property type="molecule type" value="Genomic_DNA"/>
</dbReference>
<dbReference type="InterPro" id="IPR001227">
    <property type="entry name" value="Ac_transferase_dom_sf"/>
</dbReference>
<keyword evidence="3" id="KW-0808">Transferase</keyword>
<dbReference type="SUPFAM" id="SSF53901">
    <property type="entry name" value="Thiolase-like"/>
    <property type="match status" value="1"/>
</dbReference>
<comment type="caution">
    <text evidence="9">The sequence shown here is derived from an EMBL/GenBank/DDBJ whole genome shotgun (WGS) entry which is preliminary data.</text>
</comment>
<accession>A0A540WLZ9</accession>
<feature type="active site" description="Proton acceptor; for dehydratase activity" evidence="5">
    <location>
        <position position="965"/>
    </location>
</feature>
<evidence type="ECO:0000259" key="8">
    <source>
        <dbReference type="PROSITE" id="PS52019"/>
    </source>
</evidence>
<dbReference type="Gene3D" id="1.10.1200.10">
    <property type="entry name" value="ACP-like"/>
    <property type="match status" value="1"/>
</dbReference>
<dbReference type="SUPFAM" id="SSF55048">
    <property type="entry name" value="Probable ACP-binding domain of malonyl-CoA ACP transacylase"/>
    <property type="match status" value="1"/>
</dbReference>
<name>A0A540WLZ9_9BACT</name>
<dbReference type="PANTHER" id="PTHR43775:SF51">
    <property type="entry name" value="INACTIVE PHENOLPHTHIOCEROL SYNTHESIS POLYKETIDE SYNTHASE TYPE I PKS1-RELATED"/>
    <property type="match status" value="1"/>
</dbReference>
<dbReference type="Pfam" id="PF02801">
    <property type="entry name" value="Ketoacyl-synt_C"/>
    <property type="match status" value="1"/>
</dbReference>
<dbReference type="InterPro" id="IPR036291">
    <property type="entry name" value="NAD(P)-bd_dom_sf"/>
</dbReference>
<dbReference type="InterPro" id="IPR014043">
    <property type="entry name" value="Acyl_transferase_dom"/>
</dbReference>
<feature type="domain" description="Ketosynthase family 3 (KS3)" evidence="7">
    <location>
        <begin position="36"/>
        <end position="463"/>
    </location>
</feature>
<dbReference type="SMART" id="SM00827">
    <property type="entry name" value="PKS_AT"/>
    <property type="match status" value="1"/>
</dbReference>
<protein>
    <submittedName>
        <fullName evidence="9">Type I polyketide synthase</fullName>
    </submittedName>
</protein>
<dbReference type="Gene3D" id="3.40.50.720">
    <property type="entry name" value="NAD(P)-binding Rossmann-like Domain"/>
    <property type="match status" value="1"/>
</dbReference>
<dbReference type="Pfam" id="PF14765">
    <property type="entry name" value="PS-DH"/>
    <property type="match status" value="1"/>
</dbReference>
<dbReference type="SUPFAM" id="SSF51735">
    <property type="entry name" value="NAD(P)-binding Rossmann-fold domains"/>
    <property type="match status" value="2"/>
</dbReference>
<dbReference type="InterPro" id="IPR049900">
    <property type="entry name" value="PKS_mFAS_DH"/>
</dbReference>
<dbReference type="FunFam" id="3.40.47.10:FF:000019">
    <property type="entry name" value="Polyketide synthase type I"/>
    <property type="match status" value="1"/>
</dbReference>
<reference evidence="9 10" key="1">
    <citation type="submission" date="2019-06" db="EMBL/GenBank/DDBJ databases">
        <authorList>
            <person name="Livingstone P."/>
            <person name="Whitworth D."/>
        </authorList>
    </citation>
    <scope>NUCLEOTIDE SEQUENCE [LARGE SCALE GENOMIC DNA]</scope>
    <source>
        <strain evidence="9 10">AM401</strain>
    </source>
</reference>
<dbReference type="RefSeq" id="WP_141648162.1">
    <property type="nucleotide sequence ID" value="NZ_VIFM01000287.1"/>
</dbReference>
<dbReference type="Gene3D" id="3.30.70.3290">
    <property type="match status" value="1"/>
</dbReference>
<evidence type="ECO:0000256" key="5">
    <source>
        <dbReference type="PROSITE-ProRule" id="PRU01363"/>
    </source>
</evidence>
<dbReference type="Pfam" id="PF00550">
    <property type="entry name" value="PP-binding"/>
    <property type="match status" value="1"/>
</dbReference>
<dbReference type="Pfam" id="PF08659">
    <property type="entry name" value="KR"/>
    <property type="match status" value="1"/>
</dbReference>
<dbReference type="PROSITE" id="PS52019">
    <property type="entry name" value="PKS_MFAS_DH"/>
    <property type="match status" value="1"/>
</dbReference>
<dbReference type="InterPro" id="IPR014030">
    <property type="entry name" value="Ketoacyl_synth_N"/>
</dbReference>
<evidence type="ECO:0000256" key="4">
    <source>
        <dbReference type="ARBA" id="ARBA00054155"/>
    </source>
</evidence>
<evidence type="ECO:0000313" key="10">
    <source>
        <dbReference type="Proteomes" id="UP000315369"/>
    </source>
</evidence>
<dbReference type="SMART" id="SM00822">
    <property type="entry name" value="PKS_KR"/>
    <property type="match status" value="1"/>
</dbReference>
<feature type="domain" description="PKS/mFAS DH" evidence="8">
    <location>
        <begin position="934"/>
        <end position="1217"/>
    </location>
</feature>
<dbReference type="SMART" id="SM00823">
    <property type="entry name" value="PKS_PP"/>
    <property type="match status" value="1"/>
</dbReference>
<keyword evidence="2" id="KW-0597">Phosphoprotein</keyword>
<dbReference type="Pfam" id="PF16197">
    <property type="entry name" value="KAsynt_C_assoc"/>
    <property type="match status" value="1"/>
</dbReference>
<dbReference type="InterPro" id="IPR020806">
    <property type="entry name" value="PKS_PP-bd"/>
</dbReference>
<keyword evidence="1" id="KW-0596">Phosphopantetheine</keyword>
<evidence type="ECO:0000259" key="7">
    <source>
        <dbReference type="PROSITE" id="PS52004"/>
    </source>
</evidence>
<dbReference type="SUPFAM" id="SSF52151">
    <property type="entry name" value="FabD/lysophospholipase-like"/>
    <property type="match status" value="1"/>
</dbReference>
<dbReference type="CDD" id="cd08955">
    <property type="entry name" value="KR_2_FAS_SDR_x"/>
    <property type="match status" value="1"/>
</dbReference>
<dbReference type="Pfam" id="PF00698">
    <property type="entry name" value="Acyl_transf_1"/>
    <property type="match status" value="1"/>
</dbReference>
<dbReference type="InterPro" id="IPR049551">
    <property type="entry name" value="PKS_DH_C"/>
</dbReference>
<dbReference type="Pfam" id="PF00109">
    <property type="entry name" value="ketoacyl-synt"/>
    <property type="match status" value="1"/>
</dbReference>
<proteinExistence type="predicted"/>
<dbReference type="Pfam" id="PF21089">
    <property type="entry name" value="PKS_DH_N"/>
    <property type="match status" value="1"/>
</dbReference>